<evidence type="ECO:0000313" key="2">
    <source>
        <dbReference type="Proteomes" id="UP000515369"/>
    </source>
</evidence>
<accession>A0A7G5GS48</accession>
<name>A0A7G5GS48_9BACT</name>
<sequence length="47" mass="5302">MQEIRFQSANGWPACLLIEITGRAGAEDLYLRSGAINQPDDIFRYSN</sequence>
<dbReference type="AlphaFoldDB" id="A0A7G5GS48"/>
<evidence type="ECO:0000313" key="1">
    <source>
        <dbReference type="EMBL" id="QMW01690.1"/>
    </source>
</evidence>
<protein>
    <submittedName>
        <fullName evidence="1">Uncharacterized protein</fullName>
    </submittedName>
</protein>
<organism evidence="1 2">
    <name type="scientific">Spirosoma foliorum</name>
    <dbReference type="NCBI Taxonomy" id="2710596"/>
    <lineage>
        <taxon>Bacteria</taxon>
        <taxon>Pseudomonadati</taxon>
        <taxon>Bacteroidota</taxon>
        <taxon>Cytophagia</taxon>
        <taxon>Cytophagales</taxon>
        <taxon>Cytophagaceae</taxon>
        <taxon>Spirosoma</taxon>
    </lineage>
</organism>
<reference evidence="1 2" key="1">
    <citation type="submission" date="2020-07" db="EMBL/GenBank/DDBJ databases">
        <title>Spirosoma foliorum sp. nov., isolated from the leaves on the Nejang mountain Korea, Republic of.</title>
        <authorList>
            <person name="Ho H."/>
            <person name="Lee Y.-J."/>
            <person name="Nurcahyanto D.-A."/>
            <person name="Kim S.-G."/>
        </authorList>
    </citation>
    <scope>NUCLEOTIDE SEQUENCE [LARGE SCALE GENOMIC DNA]</scope>
    <source>
        <strain evidence="1 2">PL0136</strain>
    </source>
</reference>
<dbReference type="EMBL" id="CP059732">
    <property type="protein sequence ID" value="QMW01690.1"/>
    <property type="molecule type" value="Genomic_DNA"/>
</dbReference>
<dbReference type="RefSeq" id="WP_182458969.1">
    <property type="nucleotide sequence ID" value="NZ_CP059732.1"/>
</dbReference>
<keyword evidence="2" id="KW-1185">Reference proteome</keyword>
<proteinExistence type="predicted"/>
<dbReference type="Proteomes" id="UP000515369">
    <property type="component" value="Chromosome"/>
</dbReference>
<gene>
    <name evidence="1" type="ORF">H3H32_27620</name>
</gene>
<dbReference type="KEGG" id="sfol:H3H32_27620"/>